<dbReference type="AlphaFoldDB" id="A0A8J4RM52"/>
<comment type="caution">
    <text evidence="2">The sequence shown here is derived from an EMBL/GenBank/DDBJ whole genome shotgun (WGS) entry which is preliminary data.</text>
</comment>
<reference evidence="2" key="1">
    <citation type="submission" date="2020-03" db="EMBL/GenBank/DDBJ databases">
        <title>Castanea mollissima Vanexum genome sequencing.</title>
        <authorList>
            <person name="Staton M."/>
        </authorList>
    </citation>
    <scope>NUCLEOTIDE SEQUENCE</scope>
    <source>
        <tissue evidence="2">Leaf</tissue>
    </source>
</reference>
<keyword evidence="1" id="KW-0732">Signal</keyword>
<dbReference type="Proteomes" id="UP000737018">
    <property type="component" value="Unassembled WGS sequence"/>
</dbReference>
<proteinExistence type="predicted"/>
<evidence type="ECO:0008006" key="4">
    <source>
        <dbReference type="Google" id="ProtNLM"/>
    </source>
</evidence>
<keyword evidence="3" id="KW-1185">Reference proteome</keyword>
<sequence length="130" mass="14177">MGKSTEHWGRHTGGLLRVLVLLTSTTGHSLGWNSVLMTGSVGWLNSNIKRASRCPAVVVRQYPITLKSCFFYTRLIPFLIDGFQLGRMAGTRSTTSTTSTPSRPTTLLAAARGSGPAYQCRMLPQAHLQI</sequence>
<evidence type="ECO:0000313" key="3">
    <source>
        <dbReference type="Proteomes" id="UP000737018"/>
    </source>
</evidence>
<accession>A0A8J4RM52</accession>
<name>A0A8J4RM52_9ROSI</name>
<dbReference type="EMBL" id="JRKL02000033">
    <property type="protein sequence ID" value="KAF3976222.1"/>
    <property type="molecule type" value="Genomic_DNA"/>
</dbReference>
<gene>
    <name evidence="2" type="ORF">CMV_000580</name>
</gene>
<organism evidence="2 3">
    <name type="scientific">Castanea mollissima</name>
    <name type="common">Chinese chestnut</name>
    <dbReference type="NCBI Taxonomy" id="60419"/>
    <lineage>
        <taxon>Eukaryota</taxon>
        <taxon>Viridiplantae</taxon>
        <taxon>Streptophyta</taxon>
        <taxon>Embryophyta</taxon>
        <taxon>Tracheophyta</taxon>
        <taxon>Spermatophyta</taxon>
        <taxon>Magnoliopsida</taxon>
        <taxon>eudicotyledons</taxon>
        <taxon>Gunneridae</taxon>
        <taxon>Pentapetalae</taxon>
        <taxon>rosids</taxon>
        <taxon>fabids</taxon>
        <taxon>Fagales</taxon>
        <taxon>Fagaceae</taxon>
        <taxon>Castanea</taxon>
    </lineage>
</organism>
<feature type="signal peptide" evidence="1">
    <location>
        <begin position="1"/>
        <end position="27"/>
    </location>
</feature>
<evidence type="ECO:0000313" key="2">
    <source>
        <dbReference type="EMBL" id="KAF3976222.1"/>
    </source>
</evidence>
<feature type="chain" id="PRO_5035162499" description="Secreted protein" evidence="1">
    <location>
        <begin position="28"/>
        <end position="130"/>
    </location>
</feature>
<evidence type="ECO:0000256" key="1">
    <source>
        <dbReference type="SAM" id="SignalP"/>
    </source>
</evidence>
<protein>
    <recommendedName>
        <fullName evidence="4">Secreted protein</fullName>
    </recommendedName>
</protein>